<dbReference type="EMBL" id="CAJFDI010000004">
    <property type="protein sequence ID" value="CAD5228787.1"/>
    <property type="molecule type" value="Genomic_DNA"/>
</dbReference>
<protein>
    <recommendedName>
        <fullName evidence="1">39S ribosomal protein L46, mitochondrial</fullName>
    </recommendedName>
</protein>
<feature type="compositionally biased region" description="Basic residues" evidence="2">
    <location>
        <begin position="304"/>
        <end position="315"/>
    </location>
</feature>
<dbReference type="SUPFAM" id="SSF55811">
    <property type="entry name" value="Nudix"/>
    <property type="match status" value="1"/>
</dbReference>
<evidence type="ECO:0000313" key="4">
    <source>
        <dbReference type="EMBL" id="CAD5228787.1"/>
    </source>
</evidence>
<evidence type="ECO:0000256" key="1">
    <source>
        <dbReference type="ARBA" id="ARBA00035534"/>
    </source>
</evidence>
<feature type="domain" description="Large ribosomal subunit protein mL46 N-terminal" evidence="3">
    <location>
        <begin position="26"/>
        <end position="116"/>
    </location>
</feature>
<dbReference type="OrthoDB" id="410701at2759"/>
<accession>A0A7I8X951</accession>
<feature type="compositionally biased region" description="Low complexity" evidence="2">
    <location>
        <begin position="331"/>
        <end position="343"/>
    </location>
</feature>
<dbReference type="SMR" id="A0A7I8X951"/>
<dbReference type="InterPro" id="IPR015797">
    <property type="entry name" value="NUDIX_hydrolase-like_dom_sf"/>
</dbReference>
<sequence length="478" mass="55281">MLLPLARTIGRRFASQALKEAPEAKWDISAAVALIRLPVIAPPLTEIEQKFSDQQRQIEDEGSHLSDFELRIRKDAELFEKRRQLEAQGKDLSELDEQIGIPATQEEEEYIKNEKKIRAEYELDNRKKWEDESGKSLRKALDRKLILLVKQKFSQNEPNFWTIPSLKNNGEPLRETAVRCLGDIFESDVNVNILGNAPVSVTQYEYSKKLADHLQTEGNHIFIYLAYINELDKEIQFNKDHVADYNWTSLPELKEFIHKRRYRKRHRVVTVNGATESDLDGTTKGVASVTLDSDHWSENSGSIRTKRRRRMRKRPASQMEWEVHLKDQSEVENSSENDSSSCNEGHDADDEQSDWPDYHPEKDDGKDYQTETEEEVVATIRVRNEIMETTPEPESANEAPPIKIARFAKPSLRCRDQANGNIPPPLKRRIERFLNDTVQGELSISHTYRIAAIRRLINRPEIEVIKRPKGNIVLRKPA</sequence>
<comment type="caution">
    <text evidence="4">The sequence shown here is derived from an EMBL/GenBank/DDBJ whole genome shotgun (WGS) entry which is preliminary data.</text>
</comment>
<dbReference type="InterPro" id="IPR040008">
    <property type="entry name" value="Ribosomal_mL46"/>
</dbReference>
<dbReference type="PANTHER" id="PTHR13124:SF12">
    <property type="entry name" value="LARGE RIBOSOMAL SUBUNIT PROTEIN ML46"/>
    <property type="match status" value="1"/>
</dbReference>
<gene>
    <name evidence="4" type="ORF">BXYJ_LOCUS10619</name>
</gene>
<feature type="region of interest" description="Disordered" evidence="2">
    <location>
        <begin position="290"/>
        <end position="373"/>
    </location>
</feature>
<dbReference type="GO" id="GO:0003735">
    <property type="term" value="F:structural constituent of ribosome"/>
    <property type="evidence" value="ECO:0007669"/>
    <property type="project" value="InterPro"/>
</dbReference>
<organism evidence="4 5">
    <name type="scientific">Bursaphelenchus xylophilus</name>
    <name type="common">Pinewood nematode worm</name>
    <name type="synonym">Aphelenchoides xylophilus</name>
    <dbReference type="NCBI Taxonomy" id="6326"/>
    <lineage>
        <taxon>Eukaryota</taxon>
        <taxon>Metazoa</taxon>
        <taxon>Ecdysozoa</taxon>
        <taxon>Nematoda</taxon>
        <taxon>Chromadorea</taxon>
        <taxon>Rhabditida</taxon>
        <taxon>Tylenchina</taxon>
        <taxon>Tylenchomorpha</taxon>
        <taxon>Aphelenchoidea</taxon>
        <taxon>Aphelenchoididae</taxon>
        <taxon>Bursaphelenchus</taxon>
    </lineage>
</organism>
<dbReference type="EMBL" id="CAJFCV020000004">
    <property type="protein sequence ID" value="CAG9119483.1"/>
    <property type="molecule type" value="Genomic_DNA"/>
</dbReference>
<dbReference type="AlphaFoldDB" id="A0A7I8X951"/>
<dbReference type="Pfam" id="PF11788">
    <property type="entry name" value="MRP-L46"/>
    <property type="match status" value="1"/>
</dbReference>
<dbReference type="PANTHER" id="PTHR13124">
    <property type="entry name" value="39S RIBOSOMAL PROTEIN L46, MITOCHONDRIAL PRECURSOR-RELATED"/>
    <property type="match status" value="1"/>
</dbReference>
<name>A0A7I8X951_BURXY</name>
<dbReference type="Gene3D" id="3.90.79.10">
    <property type="entry name" value="Nucleoside Triphosphate Pyrophosphohydrolase"/>
    <property type="match status" value="1"/>
</dbReference>
<dbReference type="GO" id="GO:0005762">
    <property type="term" value="C:mitochondrial large ribosomal subunit"/>
    <property type="evidence" value="ECO:0007669"/>
    <property type="project" value="TreeGrafter"/>
</dbReference>
<proteinExistence type="predicted"/>
<keyword evidence="5" id="KW-1185">Reference proteome</keyword>
<evidence type="ECO:0000313" key="5">
    <source>
        <dbReference type="Proteomes" id="UP000659654"/>
    </source>
</evidence>
<reference evidence="4" key="1">
    <citation type="submission" date="2020-09" db="EMBL/GenBank/DDBJ databases">
        <authorList>
            <person name="Kikuchi T."/>
        </authorList>
    </citation>
    <scope>NUCLEOTIDE SEQUENCE</scope>
    <source>
        <strain evidence="4">Ka4C1</strain>
    </source>
</reference>
<feature type="compositionally biased region" description="Basic and acidic residues" evidence="2">
    <location>
        <begin position="356"/>
        <end position="369"/>
    </location>
</feature>
<dbReference type="Proteomes" id="UP000659654">
    <property type="component" value="Unassembled WGS sequence"/>
</dbReference>
<evidence type="ECO:0000259" key="3">
    <source>
        <dbReference type="Pfam" id="PF11788"/>
    </source>
</evidence>
<dbReference type="InterPro" id="IPR021757">
    <property type="entry name" value="Ribosomal_mL46_N"/>
</dbReference>
<evidence type="ECO:0000256" key="2">
    <source>
        <dbReference type="SAM" id="MobiDB-lite"/>
    </source>
</evidence>
<dbReference type="Proteomes" id="UP000582659">
    <property type="component" value="Unassembled WGS sequence"/>
</dbReference>